<evidence type="ECO:0008006" key="3">
    <source>
        <dbReference type="Google" id="ProtNLM"/>
    </source>
</evidence>
<sequence>MNPIFTKLNYKDQSEVAVVNAPDAFLPALETMRPLATIVTDPALIQTGGFILAFVKTQQEVDTLTEALAAKVEGDGLLWFAYPKGTSKRHQCEFNRDTGWAELGKQGFEGVRQVAIDEDWSALRFRRAEYIKKMTRQASRAMSEHGKKRVAP</sequence>
<evidence type="ECO:0000313" key="1">
    <source>
        <dbReference type="EMBL" id="AQG81831.1"/>
    </source>
</evidence>
<dbReference type="AlphaFoldDB" id="A0A1P9X2I2"/>
<dbReference type="KEGG" id="smon:AWR27_22515"/>
<protein>
    <recommendedName>
        <fullName evidence="3">DUF3052 domain-containing protein</fullName>
    </recommendedName>
</protein>
<name>A0A1P9X2I2_9BACT</name>
<dbReference type="RefSeq" id="WP_077133309.1">
    <property type="nucleotide sequence ID" value="NZ_CP014263.1"/>
</dbReference>
<organism evidence="1 2">
    <name type="scientific">Spirosoma montaniterrae</name>
    <dbReference type="NCBI Taxonomy" id="1178516"/>
    <lineage>
        <taxon>Bacteria</taxon>
        <taxon>Pseudomonadati</taxon>
        <taxon>Bacteroidota</taxon>
        <taxon>Cytophagia</taxon>
        <taxon>Cytophagales</taxon>
        <taxon>Cytophagaceae</taxon>
        <taxon>Spirosoma</taxon>
    </lineage>
</organism>
<dbReference type="OrthoDB" id="9800461at2"/>
<reference evidence="1 2" key="1">
    <citation type="submission" date="2016-01" db="EMBL/GenBank/DDBJ databases">
        <authorList>
            <person name="Oliw E.H."/>
        </authorList>
    </citation>
    <scope>NUCLEOTIDE SEQUENCE [LARGE SCALE GENOMIC DNA]</scope>
    <source>
        <strain evidence="1 2">DY10</strain>
    </source>
</reference>
<dbReference type="EMBL" id="CP014263">
    <property type="protein sequence ID" value="AQG81831.1"/>
    <property type="molecule type" value="Genomic_DNA"/>
</dbReference>
<accession>A0A1P9X2I2</accession>
<gene>
    <name evidence="1" type="ORF">AWR27_22515</name>
</gene>
<dbReference type="STRING" id="1178516.AWR27_22515"/>
<proteinExistence type="predicted"/>
<evidence type="ECO:0000313" key="2">
    <source>
        <dbReference type="Proteomes" id="UP000187941"/>
    </source>
</evidence>
<dbReference type="Proteomes" id="UP000187941">
    <property type="component" value="Chromosome"/>
</dbReference>
<keyword evidence="2" id="KW-1185">Reference proteome</keyword>